<organism evidence="1 2">
    <name type="scientific">Cinara cedri</name>
    <dbReference type="NCBI Taxonomy" id="506608"/>
    <lineage>
        <taxon>Eukaryota</taxon>
        <taxon>Metazoa</taxon>
        <taxon>Ecdysozoa</taxon>
        <taxon>Arthropoda</taxon>
        <taxon>Hexapoda</taxon>
        <taxon>Insecta</taxon>
        <taxon>Pterygota</taxon>
        <taxon>Neoptera</taxon>
        <taxon>Paraneoptera</taxon>
        <taxon>Hemiptera</taxon>
        <taxon>Sternorrhyncha</taxon>
        <taxon>Aphidomorpha</taxon>
        <taxon>Aphidoidea</taxon>
        <taxon>Aphididae</taxon>
        <taxon>Lachninae</taxon>
        <taxon>Cinara</taxon>
    </lineage>
</organism>
<evidence type="ECO:0000313" key="2">
    <source>
        <dbReference type="Proteomes" id="UP000325440"/>
    </source>
</evidence>
<keyword evidence="2" id="KW-1185">Reference proteome</keyword>
<dbReference type="AlphaFoldDB" id="A0A5E4M8A3"/>
<dbReference type="OrthoDB" id="6152532at2759"/>
<name>A0A5E4M8A3_9HEMI</name>
<sequence length="98" mass="11412">NERNSSLTVLVHENSRTSIEFVDRVLILIKHRVSVDKVIFCTKRHAEGNRLKHSQIRCYAVSSYAGLMEYFEDSQIPSICGGPYTHGQHEWIDFYKVR</sequence>
<reference evidence="1 2" key="1">
    <citation type="submission" date="2019-08" db="EMBL/GenBank/DDBJ databases">
        <authorList>
            <person name="Alioto T."/>
            <person name="Alioto T."/>
            <person name="Gomez Garrido J."/>
        </authorList>
    </citation>
    <scope>NUCLEOTIDE SEQUENCE [LARGE SCALE GENOMIC DNA]</scope>
</reference>
<evidence type="ECO:0000313" key="1">
    <source>
        <dbReference type="EMBL" id="VVC27619.1"/>
    </source>
</evidence>
<gene>
    <name evidence="1" type="ORF">CINCED_3A011653</name>
</gene>
<proteinExistence type="predicted"/>
<protein>
    <submittedName>
        <fullName evidence="1">Uncharacterized protein</fullName>
    </submittedName>
</protein>
<accession>A0A5E4M8A3</accession>
<feature type="non-terminal residue" evidence="1">
    <location>
        <position position="1"/>
    </location>
</feature>
<dbReference type="Proteomes" id="UP000325440">
    <property type="component" value="Unassembled WGS sequence"/>
</dbReference>
<dbReference type="EMBL" id="CABPRJ010000382">
    <property type="protein sequence ID" value="VVC27619.1"/>
    <property type="molecule type" value="Genomic_DNA"/>
</dbReference>